<evidence type="ECO:0000256" key="1">
    <source>
        <dbReference type="SAM" id="MobiDB-lite"/>
    </source>
</evidence>
<evidence type="ECO:0000313" key="2">
    <source>
        <dbReference type="EMBL" id="KTB33753.1"/>
    </source>
</evidence>
<sequence>MALSQQHYQSHPQYQPQGLPQGDKIRYIRYGDMYKIEQIQIDEEDHMQWGYPGDNTRASLDVRRVIVPITIFNERQKSFTAIMYKGSDALKLWEDDFRLISQMRLSETSFQFFGINSAEWNPSLIFHHEPMSSKQLVKEIRQFIPQYPRHLQGQVDCSETRLNSKRDLIRYGPEASSSLSSMGPALRSEPQTPVYVELSPMHPDASYRREVSGGSHFTTQTQNSRFEEVVEDVTPQEATERFSTPYESADRNASPPWWKVPSSAFDISAFPI</sequence>
<feature type="compositionally biased region" description="Polar residues" evidence="1">
    <location>
        <begin position="215"/>
        <end position="224"/>
    </location>
</feature>
<feature type="compositionally biased region" description="Low complexity" evidence="1">
    <location>
        <begin position="1"/>
        <end position="17"/>
    </location>
</feature>
<proteinExistence type="predicted"/>
<dbReference type="EMBL" id="LATX01002138">
    <property type="protein sequence ID" value="KTB33753.1"/>
    <property type="molecule type" value="Genomic_DNA"/>
</dbReference>
<dbReference type="Proteomes" id="UP000054988">
    <property type="component" value="Unassembled WGS sequence"/>
</dbReference>
<accession>A0A0W0FBQ6</accession>
<name>A0A0W0FBQ6_MONRR</name>
<dbReference type="AlphaFoldDB" id="A0A0W0FBQ6"/>
<feature type="region of interest" description="Disordered" evidence="1">
    <location>
        <begin position="210"/>
        <end position="254"/>
    </location>
</feature>
<evidence type="ECO:0000313" key="3">
    <source>
        <dbReference type="Proteomes" id="UP000054988"/>
    </source>
</evidence>
<organism evidence="2 3">
    <name type="scientific">Moniliophthora roreri</name>
    <name type="common">Frosty pod rot fungus</name>
    <name type="synonym">Monilia roreri</name>
    <dbReference type="NCBI Taxonomy" id="221103"/>
    <lineage>
        <taxon>Eukaryota</taxon>
        <taxon>Fungi</taxon>
        <taxon>Dikarya</taxon>
        <taxon>Basidiomycota</taxon>
        <taxon>Agaricomycotina</taxon>
        <taxon>Agaricomycetes</taxon>
        <taxon>Agaricomycetidae</taxon>
        <taxon>Agaricales</taxon>
        <taxon>Marasmiineae</taxon>
        <taxon>Marasmiaceae</taxon>
        <taxon>Moniliophthora</taxon>
    </lineage>
</organism>
<feature type="region of interest" description="Disordered" evidence="1">
    <location>
        <begin position="1"/>
        <end position="20"/>
    </location>
</feature>
<protein>
    <submittedName>
        <fullName evidence="2">Uncharacterized protein</fullName>
    </submittedName>
</protein>
<gene>
    <name evidence="2" type="ORF">WG66_13673</name>
</gene>
<comment type="caution">
    <text evidence="2">The sequence shown here is derived from an EMBL/GenBank/DDBJ whole genome shotgun (WGS) entry which is preliminary data.</text>
</comment>
<reference evidence="2 3" key="1">
    <citation type="submission" date="2015-12" db="EMBL/GenBank/DDBJ databases">
        <title>Draft genome sequence of Moniliophthora roreri, the causal agent of frosty pod rot of cacao.</title>
        <authorList>
            <person name="Aime M.C."/>
            <person name="Diaz-Valderrama J.R."/>
            <person name="Kijpornyongpan T."/>
            <person name="Phillips-Mora W."/>
        </authorList>
    </citation>
    <scope>NUCLEOTIDE SEQUENCE [LARGE SCALE GENOMIC DNA]</scope>
    <source>
        <strain evidence="2 3">MCA 2952</strain>
    </source>
</reference>